<reference evidence="2 3" key="1">
    <citation type="submission" date="2020-07" db="EMBL/GenBank/DDBJ databases">
        <authorList>
            <person name="Feng H."/>
        </authorList>
    </citation>
    <scope>NUCLEOTIDE SEQUENCE [LARGE SCALE GENOMIC DNA]</scope>
    <source>
        <strain evidence="3">s-10</strain>
    </source>
</reference>
<name>A0A7W2A8R7_9BACL</name>
<dbReference type="RefSeq" id="WP_181751686.1">
    <property type="nucleotide sequence ID" value="NZ_JACEIQ010000007.1"/>
</dbReference>
<dbReference type="Pfam" id="PF04306">
    <property type="entry name" value="DUF456"/>
    <property type="match status" value="1"/>
</dbReference>
<feature type="transmembrane region" description="Helical" evidence="1">
    <location>
        <begin position="82"/>
        <end position="114"/>
    </location>
</feature>
<accession>A0A7W2A8R7</accession>
<feature type="transmembrane region" description="Helical" evidence="1">
    <location>
        <begin position="49"/>
        <end position="70"/>
    </location>
</feature>
<evidence type="ECO:0000313" key="3">
    <source>
        <dbReference type="Proteomes" id="UP000535491"/>
    </source>
</evidence>
<keyword evidence="1" id="KW-0472">Membrane</keyword>
<organism evidence="2 3">
    <name type="scientific">Paenactinomyces guangxiensis</name>
    <dbReference type="NCBI Taxonomy" id="1490290"/>
    <lineage>
        <taxon>Bacteria</taxon>
        <taxon>Bacillati</taxon>
        <taxon>Bacillota</taxon>
        <taxon>Bacilli</taxon>
        <taxon>Bacillales</taxon>
        <taxon>Thermoactinomycetaceae</taxon>
        <taxon>Paenactinomyces</taxon>
    </lineage>
</organism>
<comment type="caution">
    <text evidence="2">The sequence shown here is derived from an EMBL/GenBank/DDBJ whole genome shotgun (WGS) entry which is preliminary data.</text>
</comment>
<feature type="transmembrane region" description="Helical" evidence="1">
    <location>
        <begin position="6"/>
        <end position="37"/>
    </location>
</feature>
<dbReference type="InterPro" id="IPR007403">
    <property type="entry name" value="DUF456"/>
</dbReference>
<keyword evidence="1" id="KW-0812">Transmembrane</keyword>
<feature type="transmembrane region" description="Helical" evidence="1">
    <location>
        <begin position="126"/>
        <end position="159"/>
    </location>
</feature>
<evidence type="ECO:0000313" key="2">
    <source>
        <dbReference type="EMBL" id="MBA4494447.1"/>
    </source>
</evidence>
<evidence type="ECO:0000256" key="1">
    <source>
        <dbReference type="SAM" id="Phobius"/>
    </source>
</evidence>
<dbReference type="EMBL" id="JACEIQ010000007">
    <property type="protein sequence ID" value="MBA4494447.1"/>
    <property type="molecule type" value="Genomic_DNA"/>
</dbReference>
<keyword evidence="1" id="KW-1133">Transmembrane helix</keyword>
<gene>
    <name evidence="2" type="ORF">H1191_09025</name>
</gene>
<dbReference type="AlphaFoldDB" id="A0A7W2A8R7"/>
<keyword evidence="3" id="KW-1185">Reference proteome</keyword>
<dbReference type="PANTHER" id="PTHR39165:SF1">
    <property type="entry name" value="DUF456 DOMAIN-CONTAINING PROTEIN"/>
    <property type="match status" value="1"/>
</dbReference>
<proteinExistence type="predicted"/>
<dbReference type="Proteomes" id="UP000535491">
    <property type="component" value="Unassembled WGS sequence"/>
</dbReference>
<sequence>METVWWVLIIILFLLAYAGLVLLALPDIPFILGGFLLYHFLIDNTQLGWPFWITVVFFTIVLFVLDYVAGGLAAKKYGGSNWSMIAAVAGVLIFPFFLGPLGIIVGPFLLVFLVELMQNKDTEKALKIALGTLIGFLGSVFVKFLVITGLIIWFVILVFL</sequence>
<protein>
    <submittedName>
        <fullName evidence="2">DUF456 family protein</fullName>
    </submittedName>
</protein>
<dbReference type="PANTHER" id="PTHR39165">
    <property type="entry name" value="IG HYPOTHETICAL 17883"/>
    <property type="match status" value="1"/>
</dbReference>